<dbReference type="AlphaFoldDB" id="A0A430M7R4"/>
<dbReference type="PANTHER" id="PTHR38166:SF1">
    <property type="entry name" value="C2H2-TYPE DOMAIN-CONTAINING PROTEIN"/>
    <property type="match status" value="1"/>
</dbReference>
<feature type="compositionally biased region" description="Basic and acidic residues" evidence="1">
    <location>
        <begin position="177"/>
        <end position="195"/>
    </location>
</feature>
<dbReference type="EMBL" id="MIKF01000010">
    <property type="protein sequence ID" value="RTE84025.1"/>
    <property type="molecule type" value="Genomic_DNA"/>
</dbReference>
<keyword evidence="3" id="KW-1185">Reference proteome</keyword>
<dbReference type="PANTHER" id="PTHR38166">
    <property type="entry name" value="C2H2-TYPE DOMAIN-CONTAINING PROTEIN-RELATED"/>
    <property type="match status" value="1"/>
</dbReference>
<feature type="compositionally biased region" description="Polar residues" evidence="1">
    <location>
        <begin position="156"/>
        <end position="173"/>
    </location>
</feature>
<evidence type="ECO:0000313" key="3">
    <source>
        <dbReference type="Proteomes" id="UP000287124"/>
    </source>
</evidence>
<sequence>MCSQINATLRNPRIPVLSNTARHPIIALCKATCGLVHRFKSKRHKSNVVALSNQTSTYHSNFTVSSEKTAATADVHLDRQAVGACLTLDNKPQRLSNAPEILGSEGAGDVDMPKFKPIDCNLLALVILSPERPPSNVLLASNPKLCDTGNGHFTTCAPSSAAPQQRGRPTSSRGKGKKGEQSQRKKKGGDGKKNPNEGGNDGGKKRTWCRHPVVKDKRKLFDCPFHKYDAVRYHTCRAFSRFCDLKKHIERQHLLAEDTYHCTSCRDEFSQISDRDEHMREGPSCQPGTIVDTGMMLEEEYSPVRNGLRAMADSGSTNEEKWNFLWNGIFKTNPPSHYIQDATTIENAELSSIQYPSNRNTQISVAQFPGTPSLHNYNNDVSGSGSAQVFGNHSFGNQSYHGQTLYTLPSNPQYSQSYDGGLSGSGYPHIFETQSLHTQPLMQPAGRQSFGTQSSGTQYSPSFSVELAGNGSYQGFATQPSFDTQPSVTRFSSTRSLGTYNAEPSGNANSNTFDAQSPGGYHPQLLGVPNLSYRTNQVTDPQPVYNHSAQFSDGDSLYSLSNVDTRSLSERRASVLEDSDAWTETHETPEPQYRNRYWRGS</sequence>
<comment type="caution">
    <text evidence="2">The sequence shown here is derived from an EMBL/GenBank/DDBJ whole genome shotgun (WGS) entry which is preliminary data.</text>
</comment>
<evidence type="ECO:0000256" key="1">
    <source>
        <dbReference type="SAM" id="MobiDB-lite"/>
    </source>
</evidence>
<accession>A0A430M7R4</accession>
<gene>
    <name evidence="2" type="ORF">BHE90_001454</name>
</gene>
<feature type="region of interest" description="Disordered" evidence="1">
    <location>
        <begin position="156"/>
        <end position="209"/>
    </location>
</feature>
<reference evidence="2 3" key="1">
    <citation type="submission" date="2017-06" db="EMBL/GenBank/DDBJ databases">
        <title>Comparative genomic analysis of Ambrosia Fusariam Clade fungi.</title>
        <authorList>
            <person name="Stajich J.E."/>
            <person name="Carrillo J."/>
            <person name="Kijimoto T."/>
            <person name="Eskalen A."/>
            <person name="O'Donnell K."/>
            <person name="Kasson M."/>
        </authorList>
    </citation>
    <scope>NUCLEOTIDE SEQUENCE [LARGE SCALE GENOMIC DNA]</scope>
    <source>
        <strain evidence="2 3">UCR1854</strain>
    </source>
</reference>
<feature type="region of interest" description="Disordered" evidence="1">
    <location>
        <begin position="580"/>
        <end position="601"/>
    </location>
</feature>
<proteinExistence type="predicted"/>
<dbReference type="Proteomes" id="UP000287124">
    <property type="component" value="Unassembled WGS sequence"/>
</dbReference>
<protein>
    <recommendedName>
        <fullName evidence="4">C2H2-type domain-containing protein</fullName>
    </recommendedName>
</protein>
<evidence type="ECO:0008006" key="4">
    <source>
        <dbReference type="Google" id="ProtNLM"/>
    </source>
</evidence>
<organism evidence="2 3">
    <name type="scientific">Fusarium euwallaceae</name>
    <dbReference type="NCBI Taxonomy" id="1147111"/>
    <lineage>
        <taxon>Eukaryota</taxon>
        <taxon>Fungi</taxon>
        <taxon>Dikarya</taxon>
        <taxon>Ascomycota</taxon>
        <taxon>Pezizomycotina</taxon>
        <taxon>Sordariomycetes</taxon>
        <taxon>Hypocreomycetidae</taxon>
        <taxon>Hypocreales</taxon>
        <taxon>Nectriaceae</taxon>
        <taxon>Fusarium</taxon>
        <taxon>Fusarium solani species complex</taxon>
    </lineage>
</organism>
<feature type="region of interest" description="Disordered" evidence="1">
    <location>
        <begin position="496"/>
        <end position="523"/>
    </location>
</feature>
<name>A0A430M7R4_9HYPO</name>
<evidence type="ECO:0000313" key="2">
    <source>
        <dbReference type="EMBL" id="RTE84025.1"/>
    </source>
</evidence>
<feature type="compositionally biased region" description="Polar residues" evidence="1">
    <location>
        <begin position="496"/>
        <end position="515"/>
    </location>
</feature>